<keyword evidence="6 10" id="KW-0067">ATP-binding</keyword>
<dbReference type="InterPro" id="IPR036621">
    <property type="entry name" value="Anticodon-bd_dom_sf"/>
</dbReference>
<dbReference type="PANTHER" id="PTHR42753">
    <property type="entry name" value="MITOCHONDRIAL RIBOSOME PROTEIN L39/PROLYL-TRNA LIGASE FAMILY MEMBER"/>
    <property type="match status" value="1"/>
</dbReference>
<dbReference type="InterPro" id="IPR033730">
    <property type="entry name" value="ProRS_core_prok"/>
</dbReference>
<comment type="similarity">
    <text evidence="10">Belongs to the class-II aminoacyl-tRNA synthetase family. ProS type 1 subfamily.</text>
</comment>
<dbReference type="CDD" id="cd04334">
    <property type="entry name" value="ProRS-INS"/>
    <property type="match status" value="1"/>
</dbReference>
<evidence type="ECO:0000256" key="3">
    <source>
        <dbReference type="ARBA" id="ARBA00022490"/>
    </source>
</evidence>
<dbReference type="InterPro" id="IPR045864">
    <property type="entry name" value="aa-tRNA-synth_II/BPL/LPL"/>
</dbReference>
<dbReference type="PANTHER" id="PTHR42753:SF2">
    <property type="entry name" value="PROLINE--TRNA LIGASE"/>
    <property type="match status" value="1"/>
</dbReference>
<dbReference type="InterPro" id="IPR002314">
    <property type="entry name" value="aa-tRNA-synt_IIb"/>
</dbReference>
<proteinExistence type="inferred from homology"/>
<comment type="subcellular location">
    <subcellularLocation>
        <location evidence="1 10">Cytoplasm</location>
    </subcellularLocation>
</comment>
<dbReference type="FunFam" id="3.30.930.10:FF:000062">
    <property type="entry name" value="Proline--tRNA ligase"/>
    <property type="match status" value="1"/>
</dbReference>
<reference evidence="11 12" key="1">
    <citation type="submission" date="2018-11" db="EMBL/GenBank/DDBJ databases">
        <title>Genomes From Bacteria Associated with the Canine Oral Cavity: a Test Case for Automated Genome-Based Taxonomic Assignment.</title>
        <authorList>
            <person name="Coil D.A."/>
            <person name="Jospin G."/>
            <person name="Darling A.E."/>
            <person name="Wallis C."/>
            <person name="Davis I.J."/>
            <person name="Harris S."/>
            <person name="Eisen J.A."/>
            <person name="Holcombe L.J."/>
            <person name="O'Flynn C."/>
        </authorList>
    </citation>
    <scope>NUCLEOTIDE SEQUENCE [LARGE SCALE GENOMIC DNA]</scope>
    <source>
        <strain evidence="11 12">OH953</strain>
    </source>
</reference>
<dbReference type="SUPFAM" id="SSF55681">
    <property type="entry name" value="Class II aaRS and biotin synthetases"/>
    <property type="match status" value="1"/>
</dbReference>
<dbReference type="GO" id="GO:0004827">
    <property type="term" value="F:proline-tRNA ligase activity"/>
    <property type="evidence" value="ECO:0007669"/>
    <property type="project" value="UniProtKB-UniRule"/>
</dbReference>
<organism evidence="11 12">
    <name type="scientific">Streptococcus sanguinis</name>
    <dbReference type="NCBI Taxonomy" id="1305"/>
    <lineage>
        <taxon>Bacteria</taxon>
        <taxon>Bacillati</taxon>
        <taxon>Bacillota</taxon>
        <taxon>Bacilli</taxon>
        <taxon>Lactobacillales</taxon>
        <taxon>Streptococcaceae</taxon>
        <taxon>Streptococcus</taxon>
    </lineage>
</organism>
<dbReference type="Gene3D" id="3.90.960.10">
    <property type="entry name" value="YbaK/aminoacyl-tRNA synthetase-associated domain"/>
    <property type="match status" value="1"/>
</dbReference>
<evidence type="ECO:0000256" key="10">
    <source>
        <dbReference type="HAMAP-Rule" id="MF_01569"/>
    </source>
</evidence>
<evidence type="ECO:0000256" key="6">
    <source>
        <dbReference type="ARBA" id="ARBA00022840"/>
    </source>
</evidence>
<dbReference type="PROSITE" id="PS50862">
    <property type="entry name" value="AA_TRNA_LIGASE_II"/>
    <property type="match status" value="1"/>
</dbReference>
<dbReference type="AlphaFoldDB" id="A0A3P1RZ10"/>
<dbReference type="SUPFAM" id="SSF55826">
    <property type="entry name" value="YbaK/ProRS associated domain"/>
    <property type="match status" value="1"/>
</dbReference>
<evidence type="ECO:0000256" key="8">
    <source>
        <dbReference type="ARBA" id="ARBA00023146"/>
    </source>
</evidence>
<evidence type="ECO:0000256" key="5">
    <source>
        <dbReference type="ARBA" id="ARBA00022741"/>
    </source>
</evidence>
<dbReference type="Pfam" id="PF03129">
    <property type="entry name" value="HGTP_anticodon"/>
    <property type="match status" value="1"/>
</dbReference>
<dbReference type="GO" id="GO:0002161">
    <property type="term" value="F:aminoacyl-tRNA deacylase activity"/>
    <property type="evidence" value="ECO:0007669"/>
    <property type="project" value="InterPro"/>
</dbReference>
<dbReference type="InterPro" id="IPR007214">
    <property type="entry name" value="YbaK/aa-tRNA-synth-assoc-dom"/>
</dbReference>
<dbReference type="FunFam" id="3.40.50.800:FF:000011">
    <property type="entry name" value="Proline--tRNA ligase"/>
    <property type="match status" value="1"/>
</dbReference>
<dbReference type="Proteomes" id="UP000277597">
    <property type="component" value="Unassembled WGS sequence"/>
</dbReference>
<dbReference type="GO" id="GO:0016740">
    <property type="term" value="F:transferase activity"/>
    <property type="evidence" value="ECO:0007669"/>
    <property type="project" value="UniProtKB-ARBA"/>
</dbReference>
<dbReference type="Pfam" id="PF04073">
    <property type="entry name" value="tRNA_edit"/>
    <property type="match status" value="1"/>
</dbReference>
<keyword evidence="3 10" id="KW-0963">Cytoplasm</keyword>
<evidence type="ECO:0000313" key="11">
    <source>
        <dbReference type="EMBL" id="RRC90204.1"/>
    </source>
</evidence>
<dbReference type="Gene3D" id="3.40.50.800">
    <property type="entry name" value="Anticodon-binding domain"/>
    <property type="match status" value="1"/>
</dbReference>
<dbReference type="SUPFAM" id="SSF52954">
    <property type="entry name" value="Class II aaRS ABD-related"/>
    <property type="match status" value="1"/>
</dbReference>
<dbReference type="InterPro" id="IPR050062">
    <property type="entry name" value="Pro-tRNA_synthetase"/>
</dbReference>
<gene>
    <name evidence="10" type="primary">proS</name>
    <name evidence="11" type="ORF">EII39_11745</name>
</gene>
<dbReference type="InterPro" id="IPR002316">
    <property type="entry name" value="Pro-tRNA-ligase_IIa"/>
</dbReference>
<comment type="subunit">
    <text evidence="2 10">Homodimer.</text>
</comment>
<keyword evidence="4 10" id="KW-0436">Ligase</keyword>
<accession>A0A3P1RZ10</accession>
<dbReference type="NCBIfam" id="NF006625">
    <property type="entry name" value="PRK09194.1"/>
    <property type="match status" value="1"/>
</dbReference>
<dbReference type="InterPro" id="IPR004154">
    <property type="entry name" value="Anticodon-bd"/>
</dbReference>
<comment type="caution">
    <text evidence="11">The sequence shown here is derived from an EMBL/GenBank/DDBJ whole genome shotgun (WGS) entry which is preliminary data.</text>
</comment>
<dbReference type="GO" id="GO:0140096">
    <property type="term" value="F:catalytic activity, acting on a protein"/>
    <property type="evidence" value="ECO:0007669"/>
    <property type="project" value="UniProtKB-ARBA"/>
</dbReference>
<comment type="function">
    <text evidence="10">Catalyzes the attachment of proline to tRNA(Pro) in a two-step reaction: proline is first activated by ATP to form Pro-AMP and then transferred to the acceptor end of tRNA(Pro). As ProRS can inadvertently accommodate and process non-cognate amino acids such as alanine and cysteine, to avoid such errors it has two additional distinct editing activities against alanine. One activity is designated as 'pretransfer' editing and involves the tRNA(Pro)-independent hydrolysis of activated Ala-AMP. The other activity is designated 'posttransfer' editing and involves deacylation of mischarged Ala-tRNA(Pro). The misacylated Cys-tRNA(Pro) is not edited by ProRS.</text>
</comment>
<dbReference type="PRINTS" id="PR01046">
    <property type="entry name" value="TRNASYNTHPRO"/>
</dbReference>
<dbReference type="FunFam" id="3.30.930.10:FF:000070">
    <property type="entry name" value="Proline--tRNA ligase"/>
    <property type="match status" value="1"/>
</dbReference>
<dbReference type="CDD" id="cd00779">
    <property type="entry name" value="ProRS_core_prok"/>
    <property type="match status" value="1"/>
</dbReference>
<sequence>MKQSKMLIPTLREMPSDAQVISHALMLRAGYVRQVSAGVYSYLPLANRVIEKAKKIMREEFDKIGAVEMLAPALLSADLWRESGRYETYGEDLYKLKNREKSDFILGPTHEETFTAIVRDSVKSYKQLPLNLYQIQPKYRDEKRPRNGLLRTREFIMKDAYSFHANYDSLDVAYDEYKSAYEKIFTRSELDFKAIIGDGGAMGGKDSQEFMAITPDRTDVNRWVVLDKSVASFDEIPEDVQEAIRTELTSWMVSGEDTIAYSSESSYAANLEMATDEYKPAGRVVTEEEVARVSTPDCKTIDEVAAFLGLDESQTIKTLVYMADESPVVALLVGNDQLNEVKLKNHLAADFFDVASEDQVRQLLGAGFGSLGPVNLPEGVRIIADRKVQDLANAVVGANEDGYHLTGVNPGRDFTAEYVDIREVREGEISPDGQGVLKFARGIEIGHIFKLGTRYSDSMNANVLDENGRAVPMIMGCYGIGVSRLLSAVMEQHARLFVNKTPKGEFRYAWGINFPKELAPFDVHLIPVNVKDEEAVALTDQIEANLLSAGYEVLVDDRNERAGVKFSDSDLIGLPIRVTVGKKAAEGIVEVKIKATGDTIEVHADNLLETLSILTK</sequence>
<dbReference type="NCBIfam" id="TIGR00409">
    <property type="entry name" value="proS_fam_II"/>
    <property type="match status" value="2"/>
</dbReference>
<dbReference type="Gene3D" id="3.30.930.10">
    <property type="entry name" value="Bira Bifunctional Protein, Domain 2"/>
    <property type="match status" value="2"/>
</dbReference>
<dbReference type="GO" id="GO:0005829">
    <property type="term" value="C:cytosol"/>
    <property type="evidence" value="ECO:0007669"/>
    <property type="project" value="TreeGrafter"/>
</dbReference>
<dbReference type="InterPro" id="IPR036754">
    <property type="entry name" value="YbaK/aa-tRNA-synt-asso_dom_sf"/>
</dbReference>
<evidence type="ECO:0000256" key="7">
    <source>
        <dbReference type="ARBA" id="ARBA00022917"/>
    </source>
</evidence>
<dbReference type="InterPro" id="IPR023717">
    <property type="entry name" value="Pro-tRNA-Synthase_IIa_type1"/>
</dbReference>
<dbReference type="InterPro" id="IPR006195">
    <property type="entry name" value="aa-tRNA-synth_II"/>
</dbReference>
<evidence type="ECO:0000313" key="12">
    <source>
        <dbReference type="Proteomes" id="UP000277597"/>
    </source>
</evidence>
<keyword evidence="5 10" id="KW-0547">Nucleotide-binding</keyword>
<dbReference type="EC" id="6.1.1.15" evidence="10"/>
<dbReference type="InterPro" id="IPR044140">
    <property type="entry name" value="ProRS_anticodon_short"/>
</dbReference>
<keyword evidence="8 10" id="KW-0030">Aminoacyl-tRNA synthetase</keyword>
<dbReference type="HAMAP" id="MF_01569">
    <property type="entry name" value="Pro_tRNA_synth_type1"/>
    <property type="match status" value="1"/>
</dbReference>
<keyword evidence="7 10" id="KW-0648">Protein biosynthesis</keyword>
<evidence type="ECO:0000256" key="2">
    <source>
        <dbReference type="ARBA" id="ARBA00011738"/>
    </source>
</evidence>
<dbReference type="InterPro" id="IPR004500">
    <property type="entry name" value="Pro-tRNA-synth_IIa_bac-type"/>
</dbReference>
<evidence type="ECO:0000256" key="9">
    <source>
        <dbReference type="ARBA" id="ARBA00047671"/>
    </source>
</evidence>
<dbReference type="GO" id="GO:0006433">
    <property type="term" value="P:prolyl-tRNA aminoacylation"/>
    <property type="evidence" value="ECO:0007669"/>
    <property type="project" value="UniProtKB-UniRule"/>
</dbReference>
<dbReference type="EMBL" id="RQZI01000021">
    <property type="protein sequence ID" value="RRC90204.1"/>
    <property type="molecule type" value="Genomic_DNA"/>
</dbReference>
<dbReference type="GO" id="GO:0005524">
    <property type="term" value="F:ATP binding"/>
    <property type="evidence" value="ECO:0007669"/>
    <property type="project" value="UniProtKB-UniRule"/>
</dbReference>
<evidence type="ECO:0000256" key="1">
    <source>
        <dbReference type="ARBA" id="ARBA00004496"/>
    </source>
</evidence>
<dbReference type="RefSeq" id="WP_124766067.1">
    <property type="nucleotide sequence ID" value="NZ_CAXTGR010000012.1"/>
</dbReference>
<name>A0A3P1RZ10_STRSA</name>
<dbReference type="Pfam" id="PF00587">
    <property type="entry name" value="tRNA-synt_2b"/>
    <property type="match status" value="1"/>
</dbReference>
<dbReference type="CDD" id="cd00861">
    <property type="entry name" value="ProRS_anticodon_short"/>
    <property type="match status" value="1"/>
</dbReference>
<evidence type="ECO:0000256" key="4">
    <source>
        <dbReference type="ARBA" id="ARBA00022598"/>
    </source>
</evidence>
<comment type="domain">
    <text evidence="10">Consists of three domains: the N-terminal catalytic domain, the editing domain and the C-terminal anticodon-binding domain.</text>
</comment>
<protein>
    <recommendedName>
        <fullName evidence="10">Proline--tRNA ligase</fullName>
        <ecNumber evidence="10">6.1.1.15</ecNumber>
    </recommendedName>
    <alternativeName>
        <fullName evidence="10">Prolyl-tRNA synthetase</fullName>
        <shortName evidence="10">ProRS</shortName>
    </alternativeName>
</protein>
<comment type="catalytic activity">
    <reaction evidence="9 10">
        <text>tRNA(Pro) + L-proline + ATP = L-prolyl-tRNA(Pro) + AMP + diphosphate</text>
        <dbReference type="Rhea" id="RHEA:14305"/>
        <dbReference type="Rhea" id="RHEA-COMP:9700"/>
        <dbReference type="Rhea" id="RHEA-COMP:9702"/>
        <dbReference type="ChEBI" id="CHEBI:30616"/>
        <dbReference type="ChEBI" id="CHEBI:33019"/>
        <dbReference type="ChEBI" id="CHEBI:60039"/>
        <dbReference type="ChEBI" id="CHEBI:78442"/>
        <dbReference type="ChEBI" id="CHEBI:78532"/>
        <dbReference type="ChEBI" id="CHEBI:456215"/>
        <dbReference type="EC" id="6.1.1.15"/>
    </reaction>
</comment>